<gene>
    <name evidence="2" type="ORF">BGZ99_002461</name>
</gene>
<name>A0A9P6UJ66_9FUNG</name>
<evidence type="ECO:0000313" key="3">
    <source>
        <dbReference type="Proteomes" id="UP000738325"/>
    </source>
</evidence>
<feature type="compositionally biased region" description="Low complexity" evidence="1">
    <location>
        <begin position="130"/>
        <end position="139"/>
    </location>
</feature>
<dbReference type="Proteomes" id="UP000738325">
    <property type="component" value="Unassembled WGS sequence"/>
</dbReference>
<feature type="compositionally biased region" description="Low complexity" evidence="1">
    <location>
        <begin position="191"/>
        <end position="219"/>
    </location>
</feature>
<feature type="non-terminal residue" evidence="2">
    <location>
        <position position="1"/>
    </location>
</feature>
<dbReference type="GO" id="GO:0000724">
    <property type="term" value="P:double-strand break repair via homologous recombination"/>
    <property type="evidence" value="ECO:0007669"/>
    <property type="project" value="TreeGrafter"/>
</dbReference>
<comment type="caution">
    <text evidence="2">The sequence shown here is derived from an EMBL/GenBank/DDBJ whole genome shotgun (WGS) entry which is preliminary data.</text>
</comment>
<organism evidence="2 3">
    <name type="scientific">Dissophora globulifera</name>
    <dbReference type="NCBI Taxonomy" id="979702"/>
    <lineage>
        <taxon>Eukaryota</taxon>
        <taxon>Fungi</taxon>
        <taxon>Fungi incertae sedis</taxon>
        <taxon>Mucoromycota</taxon>
        <taxon>Mortierellomycotina</taxon>
        <taxon>Mortierellomycetes</taxon>
        <taxon>Mortierellales</taxon>
        <taxon>Mortierellaceae</taxon>
        <taxon>Dissophora</taxon>
    </lineage>
</organism>
<accession>A0A9P6UJ66</accession>
<protein>
    <submittedName>
        <fullName evidence="2">Uncharacterized protein</fullName>
    </submittedName>
</protein>
<dbReference type="GO" id="GO:0004520">
    <property type="term" value="F:DNA endonuclease activity"/>
    <property type="evidence" value="ECO:0007669"/>
    <property type="project" value="TreeGrafter"/>
</dbReference>
<dbReference type="GO" id="GO:0005737">
    <property type="term" value="C:cytoplasm"/>
    <property type="evidence" value="ECO:0007669"/>
    <property type="project" value="TreeGrafter"/>
</dbReference>
<dbReference type="PANTHER" id="PTHR46427:SF1">
    <property type="entry name" value="ANKYRIN REPEAT AND LEM DOMAIN-CONTAINING PROTEIN 1"/>
    <property type="match status" value="1"/>
</dbReference>
<dbReference type="OrthoDB" id="2362414at2759"/>
<feature type="region of interest" description="Disordered" evidence="1">
    <location>
        <begin position="576"/>
        <end position="612"/>
    </location>
</feature>
<dbReference type="EMBL" id="JAAAIP010001735">
    <property type="protein sequence ID" value="KAG0304213.1"/>
    <property type="molecule type" value="Genomic_DNA"/>
</dbReference>
<dbReference type="GO" id="GO:0000712">
    <property type="term" value="P:resolution of meiotic recombination intermediates"/>
    <property type="evidence" value="ECO:0007669"/>
    <property type="project" value="TreeGrafter"/>
</dbReference>
<dbReference type="AlphaFoldDB" id="A0A9P6UJ66"/>
<feature type="compositionally biased region" description="Low complexity" evidence="1">
    <location>
        <begin position="487"/>
        <end position="532"/>
    </location>
</feature>
<feature type="compositionally biased region" description="Low complexity" evidence="1">
    <location>
        <begin position="82"/>
        <end position="112"/>
    </location>
</feature>
<feature type="region of interest" description="Disordered" evidence="1">
    <location>
        <begin position="450"/>
        <end position="532"/>
    </location>
</feature>
<feature type="region of interest" description="Disordered" evidence="1">
    <location>
        <begin position="1"/>
        <end position="163"/>
    </location>
</feature>
<feature type="compositionally biased region" description="Polar residues" evidence="1">
    <location>
        <begin position="576"/>
        <end position="588"/>
    </location>
</feature>
<evidence type="ECO:0000313" key="2">
    <source>
        <dbReference type="EMBL" id="KAG0304213.1"/>
    </source>
</evidence>
<dbReference type="InterPro" id="IPR034998">
    <property type="entry name" value="ANKLE1"/>
</dbReference>
<keyword evidence="3" id="KW-1185">Reference proteome</keyword>
<feature type="region of interest" description="Disordered" evidence="1">
    <location>
        <begin position="191"/>
        <end position="228"/>
    </location>
</feature>
<dbReference type="PANTHER" id="PTHR46427">
    <property type="entry name" value="ANKYRIN REPEAT AND LEM DOMAIN-CONTAINING PROTEIN 1"/>
    <property type="match status" value="1"/>
</dbReference>
<reference evidence="2" key="1">
    <citation type="journal article" date="2020" name="Fungal Divers.">
        <title>Resolving the Mortierellaceae phylogeny through synthesis of multi-gene phylogenetics and phylogenomics.</title>
        <authorList>
            <person name="Vandepol N."/>
            <person name="Liber J."/>
            <person name="Desiro A."/>
            <person name="Na H."/>
            <person name="Kennedy M."/>
            <person name="Barry K."/>
            <person name="Grigoriev I.V."/>
            <person name="Miller A.N."/>
            <person name="O'Donnell K."/>
            <person name="Stajich J.E."/>
            <person name="Bonito G."/>
        </authorList>
    </citation>
    <scope>NUCLEOTIDE SEQUENCE</scope>
    <source>
        <strain evidence="2">REB-010B</strain>
    </source>
</reference>
<sequence length="612" mass="65500">SQAHVPQQQQQQQQQQQTLSPQQQHQQQVLSPQQQQQQLQQHHSDASSQQQQLSPQQSPSSSHLQSPEQQHANHANLEHTANNTNGSTTNGNNSNSNSNNPSNGNHSPSHSTDPQSPIDAEGELIVTPGAAAQQQQAAASSVPSALHSPPSSQSQGHTTLLPMPSPALAAATAANTAANTNPSANRQLILQQYQQQQQQQQHHQNHQNQMNMGMSMSGANGNGAGPTAINTMMSLHGPAPYMLPSPQSAGGNGGGGSLPALPPQSTDLDSILAKYANQPELLKLIIASKTEEDRRWAEEARYRMMDLVMRGDNRVAFMATCEALGGMPGNIPNMMGMNMKRFSEDGYGGHHSVFGNFSQAGSGLGAGGGAGAGLNGSSTTTAGPNSAGFQAMYSQQSMANPFGMGMSGMHGQQAMMNQAMGGAPPGAFGQYNVDPGIPRKRSVTFAGEVHHMRSQSLSSIPTPNPTGQLGGMQMLGMSNGADSSFGQYQQQQQQQQQAHHQQQQAPGMQNAQQYQFQQQQQQQQLQQPQTQQMTFHYHGSQAFAGNNAYPHQTFGPSHAMPSAAHHHGMIRRTNSMSHIQQSQTTVTEQRLVAGRPRNESSTSIRTMDPEDS</sequence>
<proteinExistence type="predicted"/>
<evidence type="ECO:0000256" key="1">
    <source>
        <dbReference type="SAM" id="MobiDB-lite"/>
    </source>
</evidence>
<feature type="non-terminal residue" evidence="2">
    <location>
        <position position="612"/>
    </location>
</feature>
<feature type="compositionally biased region" description="Low complexity" evidence="1">
    <location>
        <begin position="1"/>
        <end position="70"/>
    </location>
</feature>
<dbReference type="GO" id="GO:0005654">
    <property type="term" value="C:nucleoplasm"/>
    <property type="evidence" value="ECO:0007669"/>
    <property type="project" value="TreeGrafter"/>
</dbReference>